<dbReference type="PATRIC" id="fig|1440763.5.peg.119"/>
<evidence type="ECO:0000313" key="1">
    <source>
        <dbReference type="EMBL" id="APG03635.1"/>
    </source>
</evidence>
<dbReference type="OrthoDB" id="5955935at2"/>
<organism evidence="1 2">
    <name type="scientific">Luteibacter rhizovicinus DSM 16549</name>
    <dbReference type="NCBI Taxonomy" id="1440763"/>
    <lineage>
        <taxon>Bacteria</taxon>
        <taxon>Pseudomonadati</taxon>
        <taxon>Pseudomonadota</taxon>
        <taxon>Gammaproteobacteria</taxon>
        <taxon>Lysobacterales</taxon>
        <taxon>Rhodanobacteraceae</taxon>
        <taxon>Luteibacter</taxon>
    </lineage>
</organism>
<dbReference type="STRING" id="1440763.BJI69_06755"/>
<keyword evidence="2" id="KW-1185">Reference proteome</keyword>
<dbReference type="RefSeq" id="WP_046965781.1">
    <property type="nucleotide sequence ID" value="NZ_JPLB01000001.1"/>
</dbReference>
<evidence type="ECO:0000313" key="2">
    <source>
        <dbReference type="Proteomes" id="UP000182987"/>
    </source>
</evidence>
<dbReference type="Proteomes" id="UP000182987">
    <property type="component" value="Chromosome"/>
</dbReference>
<protein>
    <submittedName>
        <fullName evidence="1">Uncharacterized protein</fullName>
    </submittedName>
</protein>
<gene>
    <name evidence="1" type="ORF">BJI69_06755</name>
</gene>
<dbReference type="KEGG" id="lrz:BJI69_06755"/>
<proteinExistence type="predicted"/>
<accession>A0A0G9HG79</accession>
<reference evidence="2" key="1">
    <citation type="submission" date="2016-09" db="EMBL/GenBank/DDBJ databases">
        <authorList>
            <person name="Lysoe E."/>
        </authorList>
    </citation>
    <scope>NUCLEOTIDE SEQUENCE [LARGE SCALE GENOMIC DNA]</scope>
    <source>
        <strain evidence="2">LJ96T</strain>
    </source>
</reference>
<dbReference type="AlphaFoldDB" id="A0A0G9HG79"/>
<sequence>MGLLSAEQGVSIVVVFDIPFESVGPGLWLLQKNEAEYGEFCSRDDALECAVSEARRIEQTHAFSDIVLNIEGNDGVWRAFDTSIRPYASRSRTI</sequence>
<dbReference type="EMBL" id="CP017480">
    <property type="protein sequence ID" value="APG03635.1"/>
    <property type="molecule type" value="Genomic_DNA"/>
</dbReference>
<name>A0A0G9HG79_9GAMM</name>